<accession>A0A0F7CNB8</accession>
<gene>
    <name evidence="1" type="ORF">SXIM_12520</name>
</gene>
<dbReference type="EMBL" id="CP009922">
    <property type="protein sequence ID" value="AKG42636.1"/>
    <property type="molecule type" value="Genomic_DNA"/>
</dbReference>
<proteinExistence type="predicted"/>
<dbReference type="KEGG" id="sxi:SXIM_12520"/>
<evidence type="ECO:0000313" key="2">
    <source>
        <dbReference type="Proteomes" id="UP000034034"/>
    </source>
</evidence>
<organism evidence="1 2">
    <name type="scientific">Streptomyces xiamenensis</name>
    <dbReference type="NCBI Taxonomy" id="408015"/>
    <lineage>
        <taxon>Bacteria</taxon>
        <taxon>Bacillati</taxon>
        <taxon>Actinomycetota</taxon>
        <taxon>Actinomycetes</taxon>
        <taxon>Kitasatosporales</taxon>
        <taxon>Streptomycetaceae</taxon>
        <taxon>Streptomyces</taxon>
    </lineage>
</organism>
<keyword evidence="2" id="KW-1185">Reference proteome</keyword>
<name>A0A0F7CNB8_9ACTN</name>
<dbReference type="HOGENOM" id="CLU_3158551_0_0_11"/>
<protein>
    <submittedName>
        <fullName evidence="1">Uncharacterized protein</fullName>
    </submittedName>
</protein>
<reference evidence="1" key="1">
    <citation type="submission" date="2019-08" db="EMBL/GenBank/DDBJ databases">
        <title>Complete genome sequence of a mangrove-derived Streptomyces xiamenensis.</title>
        <authorList>
            <person name="Xu J."/>
        </authorList>
    </citation>
    <scope>NUCLEOTIDE SEQUENCE</scope>
    <source>
        <strain evidence="1">318</strain>
    </source>
</reference>
<dbReference type="AlphaFoldDB" id="A0A0F7CNB8"/>
<sequence>MRAATSSERCWVSSPSRARISACWGRFLRWCASWVSRTSRSWTSSSRI</sequence>
<evidence type="ECO:0000313" key="1">
    <source>
        <dbReference type="EMBL" id="AKG42636.1"/>
    </source>
</evidence>
<dbReference type="Proteomes" id="UP000034034">
    <property type="component" value="Chromosome"/>
</dbReference>